<sequence>MVQLHGPVTLLHLGQQLLRLAVSSESWDSGVDESTSLQLLVPRQHNFKSVRWYALYSPKPHLRALPGVKRASVRCPQGVCYTTPYRPTLDSASRAHHLLGREDEGRIRSPRWGTVPMREIPAHAVSINCQVSPQVWVKEARLGFVLFIPVIARRQRGPVSVDLAPLDGPLEVDEEL</sequence>
<dbReference type="GeneID" id="39591698"/>
<dbReference type="RefSeq" id="XP_028477422.1">
    <property type="nucleotide sequence ID" value="XM_028622530.1"/>
</dbReference>
<reference evidence="1 2" key="1">
    <citation type="submission" date="2018-11" db="EMBL/GenBank/DDBJ databases">
        <title>Genome sequence of Apiotrichum porosum DSM 27194.</title>
        <authorList>
            <person name="Aliyu H."/>
            <person name="Gorte O."/>
            <person name="Ochsenreither K."/>
        </authorList>
    </citation>
    <scope>NUCLEOTIDE SEQUENCE [LARGE SCALE GENOMIC DNA]</scope>
    <source>
        <strain evidence="1 2">DSM 27194</strain>
    </source>
</reference>
<gene>
    <name evidence="1" type="ORF">EHS24_007155</name>
</gene>
<comment type="caution">
    <text evidence="1">The sequence shown here is derived from an EMBL/GenBank/DDBJ whole genome shotgun (WGS) entry which is preliminary data.</text>
</comment>
<name>A0A427XXA9_9TREE</name>
<dbReference type="Proteomes" id="UP000279236">
    <property type="component" value="Unassembled WGS sequence"/>
</dbReference>
<keyword evidence="2" id="KW-1185">Reference proteome</keyword>
<evidence type="ECO:0000313" key="1">
    <source>
        <dbReference type="EMBL" id="RSH83470.1"/>
    </source>
</evidence>
<proteinExistence type="predicted"/>
<dbReference type="AlphaFoldDB" id="A0A427XXA9"/>
<protein>
    <submittedName>
        <fullName evidence="1">Uncharacterized protein</fullName>
    </submittedName>
</protein>
<accession>A0A427XXA9</accession>
<evidence type="ECO:0000313" key="2">
    <source>
        <dbReference type="Proteomes" id="UP000279236"/>
    </source>
</evidence>
<organism evidence="1 2">
    <name type="scientific">Apiotrichum porosum</name>
    <dbReference type="NCBI Taxonomy" id="105984"/>
    <lineage>
        <taxon>Eukaryota</taxon>
        <taxon>Fungi</taxon>
        <taxon>Dikarya</taxon>
        <taxon>Basidiomycota</taxon>
        <taxon>Agaricomycotina</taxon>
        <taxon>Tremellomycetes</taxon>
        <taxon>Trichosporonales</taxon>
        <taxon>Trichosporonaceae</taxon>
        <taxon>Apiotrichum</taxon>
    </lineage>
</organism>
<dbReference type="EMBL" id="RSCE01000004">
    <property type="protein sequence ID" value="RSH83470.1"/>
    <property type="molecule type" value="Genomic_DNA"/>
</dbReference>